<protein>
    <recommendedName>
        <fullName evidence="4">Outer membrane protein beta-barrel domain-containing protein</fullName>
    </recommendedName>
</protein>
<name>K5CPX1_9BACE</name>
<organism evidence="2 3">
    <name type="scientific">Bacteroides finegoldii CL09T03C10</name>
    <dbReference type="NCBI Taxonomy" id="997888"/>
    <lineage>
        <taxon>Bacteria</taxon>
        <taxon>Pseudomonadati</taxon>
        <taxon>Bacteroidota</taxon>
        <taxon>Bacteroidia</taxon>
        <taxon>Bacteroidales</taxon>
        <taxon>Bacteroidaceae</taxon>
        <taxon>Bacteroides</taxon>
    </lineage>
</organism>
<dbReference type="AlphaFoldDB" id="K5CPX1"/>
<feature type="signal peptide" evidence="1">
    <location>
        <begin position="1"/>
        <end position="19"/>
    </location>
</feature>
<dbReference type="OrthoDB" id="1015267at2"/>
<gene>
    <name evidence="2" type="ORF">HMPREF1057_00661</name>
</gene>
<dbReference type="Proteomes" id="UP000007995">
    <property type="component" value="Unassembled WGS sequence"/>
</dbReference>
<comment type="caution">
    <text evidence="2">The sequence shown here is derived from an EMBL/GenBank/DDBJ whole genome shotgun (WGS) entry which is preliminary data.</text>
</comment>
<reference evidence="2 3" key="1">
    <citation type="submission" date="2012-02" db="EMBL/GenBank/DDBJ databases">
        <title>The Genome Sequence of Bacteroides finegoldii CL09T03C10.</title>
        <authorList>
            <consortium name="The Broad Institute Genome Sequencing Platform"/>
            <person name="Earl A."/>
            <person name="Ward D."/>
            <person name="Feldgarden M."/>
            <person name="Gevers D."/>
            <person name="Zitomersky N.L."/>
            <person name="Coyne M.J."/>
            <person name="Comstock L.E."/>
            <person name="Young S.K."/>
            <person name="Zeng Q."/>
            <person name="Gargeya S."/>
            <person name="Fitzgerald M."/>
            <person name="Haas B."/>
            <person name="Abouelleil A."/>
            <person name="Alvarado L."/>
            <person name="Arachchi H.M."/>
            <person name="Berlin A."/>
            <person name="Chapman S.B."/>
            <person name="Gearin G."/>
            <person name="Goldberg J."/>
            <person name="Griggs A."/>
            <person name="Gujja S."/>
            <person name="Hansen M."/>
            <person name="Heiman D."/>
            <person name="Howarth C."/>
            <person name="Larimer J."/>
            <person name="Lui A."/>
            <person name="MacDonald P.J.P."/>
            <person name="McCowen C."/>
            <person name="Montmayeur A."/>
            <person name="Murphy C."/>
            <person name="Neiman D."/>
            <person name="Pearson M."/>
            <person name="Priest M."/>
            <person name="Roberts A."/>
            <person name="Saif S."/>
            <person name="Shea T."/>
            <person name="Sisk P."/>
            <person name="Stolte C."/>
            <person name="Sykes S."/>
            <person name="Wortman J."/>
            <person name="Nusbaum C."/>
            <person name="Birren B."/>
        </authorList>
    </citation>
    <scope>NUCLEOTIDE SEQUENCE [LARGE SCALE GENOMIC DNA]</scope>
    <source>
        <strain evidence="2 3">CL09T03C10</strain>
    </source>
</reference>
<accession>K5CPX1</accession>
<keyword evidence="1" id="KW-0732">Signal</keyword>
<evidence type="ECO:0000313" key="2">
    <source>
        <dbReference type="EMBL" id="EKJ91826.1"/>
    </source>
</evidence>
<dbReference type="RefSeq" id="WP_007759538.1">
    <property type="nucleotide sequence ID" value="NZ_AKBZ01000001.1"/>
</dbReference>
<evidence type="ECO:0000313" key="3">
    <source>
        <dbReference type="Proteomes" id="UP000007995"/>
    </source>
</evidence>
<evidence type="ECO:0008006" key="4">
    <source>
        <dbReference type="Google" id="ProtNLM"/>
    </source>
</evidence>
<proteinExistence type="predicted"/>
<dbReference type="HOGENOM" id="CLU_1531204_0_0_10"/>
<dbReference type="EMBL" id="AGXW01000002">
    <property type="protein sequence ID" value="EKJ91826.1"/>
    <property type="molecule type" value="Genomic_DNA"/>
</dbReference>
<feature type="chain" id="PRO_5003882327" description="Outer membrane protein beta-barrel domain-containing protein" evidence="1">
    <location>
        <begin position="20"/>
        <end position="171"/>
    </location>
</feature>
<evidence type="ECO:0000256" key="1">
    <source>
        <dbReference type="SAM" id="SignalP"/>
    </source>
</evidence>
<sequence length="171" mass="19034">MKRIVFIILLIFLYVSASAKDIFPFNEVNSKWNISINGGYNHNVKAGAYGLGLTIKGFHLTIGGTGGSHKHDIKVDTWKEQSTCLIHVGYQIPITKSFRFIPVVGMAGAGEIVTDGSDWNISQNGTINNKMTRDMTYKFDYGAHLVYNHRKLIINLSASRYTIFAGIGLEF</sequence>